<evidence type="ECO:0000259" key="1">
    <source>
        <dbReference type="PROSITE" id="PS50883"/>
    </source>
</evidence>
<dbReference type="EMBL" id="SSHH01000001">
    <property type="protein sequence ID" value="TIX52048.1"/>
    <property type="molecule type" value="Genomic_DNA"/>
</dbReference>
<dbReference type="Pfam" id="PF00563">
    <property type="entry name" value="EAL"/>
    <property type="match status" value="1"/>
</dbReference>
<keyword evidence="3" id="KW-1185">Reference proteome</keyword>
<name>A0A4T3F4E6_9SPHN</name>
<accession>A0A4T3F4E6</accession>
<dbReference type="AlphaFoldDB" id="A0A4T3F4E6"/>
<proteinExistence type="predicted"/>
<dbReference type="SUPFAM" id="SSF141868">
    <property type="entry name" value="EAL domain-like"/>
    <property type="match status" value="1"/>
</dbReference>
<dbReference type="Proteomes" id="UP000309389">
    <property type="component" value="Unassembled WGS sequence"/>
</dbReference>
<dbReference type="PANTHER" id="PTHR33121">
    <property type="entry name" value="CYCLIC DI-GMP PHOSPHODIESTERASE PDEF"/>
    <property type="match status" value="1"/>
</dbReference>
<dbReference type="PROSITE" id="PS50883">
    <property type="entry name" value="EAL"/>
    <property type="match status" value="1"/>
</dbReference>
<dbReference type="CDD" id="cd01948">
    <property type="entry name" value="EAL"/>
    <property type="match status" value="1"/>
</dbReference>
<dbReference type="PANTHER" id="PTHR33121:SF79">
    <property type="entry name" value="CYCLIC DI-GMP PHOSPHODIESTERASE PDED-RELATED"/>
    <property type="match status" value="1"/>
</dbReference>
<dbReference type="GO" id="GO:0071111">
    <property type="term" value="F:cyclic-guanylate-specific phosphodiesterase activity"/>
    <property type="evidence" value="ECO:0007669"/>
    <property type="project" value="InterPro"/>
</dbReference>
<dbReference type="InterPro" id="IPR050706">
    <property type="entry name" value="Cyclic-di-GMP_PDE-like"/>
</dbReference>
<feature type="domain" description="EAL" evidence="1">
    <location>
        <begin position="54"/>
        <end position="302"/>
    </location>
</feature>
<organism evidence="2 3">
    <name type="scientific">Alteraurantiacibacter aquimixticola</name>
    <dbReference type="NCBI Taxonomy" id="2489173"/>
    <lineage>
        <taxon>Bacteria</taxon>
        <taxon>Pseudomonadati</taxon>
        <taxon>Pseudomonadota</taxon>
        <taxon>Alphaproteobacteria</taxon>
        <taxon>Sphingomonadales</taxon>
        <taxon>Erythrobacteraceae</taxon>
        <taxon>Alteraurantiacibacter</taxon>
    </lineage>
</organism>
<dbReference type="InterPro" id="IPR001633">
    <property type="entry name" value="EAL_dom"/>
</dbReference>
<dbReference type="Gene3D" id="3.20.20.450">
    <property type="entry name" value="EAL domain"/>
    <property type="match status" value="1"/>
</dbReference>
<evidence type="ECO:0000313" key="3">
    <source>
        <dbReference type="Proteomes" id="UP000309389"/>
    </source>
</evidence>
<comment type="caution">
    <text evidence="2">The sequence shown here is derived from an EMBL/GenBank/DDBJ whole genome shotgun (WGS) entry which is preliminary data.</text>
</comment>
<dbReference type="OrthoDB" id="9814202at2"/>
<protein>
    <submittedName>
        <fullName evidence="2">EAL domain-containing protein</fullName>
    </submittedName>
</protein>
<dbReference type="SMART" id="SM00052">
    <property type="entry name" value="EAL"/>
    <property type="match status" value="1"/>
</dbReference>
<evidence type="ECO:0000313" key="2">
    <source>
        <dbReference type="EMBL" id="TIX52048.1"/>
    </source>
</evidence>
<gene>
    <name evidence="2" type="ORF">E5222_06385</name>
</gene>
<dbReference type="InterPro" id="IPR035919">
    <property type="entry name" value="EAL_sf"/>
</dbReference>
<sequence>MARDTNAPVPICNACCAADDASALPRHLPVMSASFSNPSNHINCRRRADRRVSTHPLAAELAQAVAQGAIELRFQPQFDCETGQVRGVEALARWSHPQQGEINGEELFCIAGGAGLSHDLSLHVLNRALVEASHWPERSRLSVNITAEDLAASGFLDSVAQALADSGIAPERLTLEITEQALVHDLEGSAERLHKLVELGVCIALDDFGAGFCNFRYLKKLPLQYLKLDRSMVEDIARDVRDLEILRGIIAMASALDLAVIAEGIEAQEQLDAVTREGCEGWQGFLGARPMAADSVLQYVSA</sequence>
<reference evidence="2 3" key="1">
    <citation type="submission" date="2019-04" db="EMBL/GenBank/DDBJ databases">
        <title>Altererythrobacter aquimixticola sp. nov., isolated from sediment of junction between the ocean and a freshwater spring.</title>
        <authorList>
            <person name="Yoon J.-H."/>
        </authorList>
    </citation>
    <scope>NUCLEOTIDE SEQUENCE [LARGE SCALE GENOMIC DNA]</scope>
    <source>
        <strain evidence="2 3">SSKS-13</strain>
    </source>
</reference>